<feature type="domain" description="Response regulatory" evidence="8">
    <location>
        <begin position="2"/>
        <end position="116"/>
    </location>
</feature>
<dbReference type="GO" id="GO:0032993">
    <property type="term" value="C:protein-DNA complex"/>
    <property type="evidence" value="ECO:0007669"/>
    <property type="project" value="TreeGrafter"/>
</dbReference>
<keyword evidence="2" id="KW-0902">Two-component regulatory system</keyword>
<dbReference type="PANTHER" id="PTHR48111:SF1">
    <property type="entry name" value="TWO-COMPONENT RESPONSE REGULATOR ORR33"/>
    <property type="match status" value="1"/>
</dbReference>
<organism evidence="10 11">
    <name type="scientific">Sphaerobacter thermophilus (strain ATCC 49802 / DSM 20745 / KCCM 41009 / NCIMB 13125 / S 6022)</name>
    <dbReference type="NCBI Taxonomy" id="479434"/>
    <lineage>
        <taxon>Bacteria</taxon>
        <taxon>Pseudomonadati</taxon>
        <taxon>Thermomicrobiota</taxon>
        <taxon>Thermomicrobia</taxon>
        <taxon>Sphaerobacterales</taxon>
        <taxon>Sphaerobacterineae</taxon>
        <taxon>Sphaerobacteraceae</taxon>
        <taxon>Sphaerobacter</taxon>
    </lineage>
</organism>
<evidence type="ECO:0000256" key="4">
    <source>
        <dbReference type="ARBA" id="ARBA00023125"/>
    </source>
</evidence>
<dbReference type="InterPro" id="IPR011006">
    <property type="entry name" value="CheY-like_superfamily"/>
</dbReference>
<dbReference type="InterPro" id="IPR016032">
    <property type="entry name" value="Sig_transdc_resp-reg_C-effctor"/>
</dbReference>
<dbReference type="SUPFAM" id="SSF46894">
    <property type="entry name" value="C-terminal effector domain of the bipartite response regulators"/>
    <property type="match status" value="1"/>
</dbReference>
<evidence type="ECO:0000259" key="9">
    <source>
        <dbReference type="PROSITE" id="PS51755"/>
    </source>
</evidence>
<keyword evidence="1" id="KW-0597">Phosphoprotein</keyword>
<proteinExistence type="predicted"/>
<sequence length="254" mass="28019">MRVVIVDPRPITGEVLRYVLAEAGNEVILVRSAAAAIRAVVEGGVDAVLLEAELPDLDGWELCKELRGRRYTGPLIFVSEQGSTRAKVRAFEHGADDFIVEPYDPAELVARVGAVARRCQRADYQAMGTVLKVGDVELAIGELTVRVAGREPVLLTPTEMRLLECLMRNSQITISRETLIERTWGYDFVGESNRVDVYISRLRKKLERDPAAPEYLHTVRGVGYVFRPAPRANVTDLDSVLAARDHHASAISAG</sequence>
<feature type="domain" description="OmpR/PhoB-type" evidence="9">
    <location>
        <begin position="128"/>
        <end position="228"/>
    </location>
</feature>
<dbReference type="EMBL" id="CP001823">
    <property type="protein sequence ID" value="ACZ38872.1"/>
    <property type="molecule type" value="Genomic_DNA"/>
</dbReference>
<dbReference type="eggNOG" id="COG0745">
    <property type="taxonomic scope" value="Bacteria"/>
</dbReference>
<dbReference type="CDD" id="cd00383">
    <property type="entry name" value="trans_reg_C"/>
    <property type="match status" value="1"/>
</dbReference>
<evidence type="ECO:0000256" key="1">
    <source>
        <dbReference type="ARBA" id="ARBA00022553"/>
    </source>
</evidence>
<reference evidence="11" key="1">
    <citation type="submission" date="2009-11" db="EMBL/GenBank/DDBJ databases">
        <title>The complete chromosome 1 of Sphaerobacter thermophilus DSM 20745.</title>
        <authorList>
            <person name="Lucas S."/>
            <person name="Copeland A."/>
            <person name="Lapidus A."/>
            <person name="Glavina del Rio T."/>
            <person name="Dalin E."/>
            <person name="Tice H."/>
            <person name="Bruce D."/>
            <person name="Goodwin L."/>
            <person name="Pitluck S."/>
            <person name="Kyrpides N."/>
            <person name="Mavromatis K."/>
            <person name="Ivanova N."/>
            <person name="Mikhailova N."/>
            <person name="LaButti K.M."/>
            <person name="Clum A."/>
            <person name="Sun H.I."/>
            <person name="Brettin T."/>
            <person name="Detter J.C."/>
            <person name="Han C."/>
            <person name="Larimer F."/>
            <person name="Land M."/>
            <person name="Hauser L."/>
            <person name="Markowitz V."/>
            <person name="Cheng J.F."/>
            <person name="Hugenholtz P."/>
            <person name="Woyke T."/>
            <person name="Wu D."/>
            <person name="Steenblock K."/>
            <person name="Schneider S."/>
            <person name="Pukall R."/>
            <person name="Goeker M."/>
            <person name="Klenk H.P."/>
            <person name="Eisen J.A."/>
        </authorList>
    </citation>
    <scope>NUCLEOTIDE SEQUENCE [LARGE SCALE GENOMIC DNA]</scope>
    <source>
        <strain evidence="11">ATCC 49802 / DSM 20745 / S 6022</strain>
    </source>
</reference>
<dbReference type="PROSITE" id="PS51755">
    <property type="entry name" value="OMPR_PHOB"/>
    <property type="match status" value="1"/>
</dbReference>
<dbReference type="InterPro" id="IPR001867">
    <property type="entry name" value="OmpR/PhoB-type_DNA-bd"/>
</dbReference>
<dbReference type="PANTHER" id="PTHR48111">
    <property type="entry name" value="REGULATOR OF RPOS"/>
    <property type="match status" value="1"/>
</dbReference>
<evidence type="ECO:0000256" key="7">
    <source>
        <dbReference type="PROSITE-ProRule" id="PRU01091"/>
    </source>
</evidence>
<dbReference type="GO" id="GO:0006355">
    <property type="term" value="P:regulation of DNA-templated transcription"/>
    <property type="evidence" value="ECO:0007669"/>
    <property type="project" value="InterPro"/>
</dbReference>
<name>D1C3Q5_SPHTD</name>
<dbReference type="KEGG" id="sti:Sthe_1437"/>
<gene>
    <name evidence="10" type="ordered locus">Sthe_1437</name>
</gene>
<comment type="caution">
    <text evidence="6">Lacks conserved residue(s) required for the propagation of feature annotation.</text>
</comment>
<evidence type="ECO:0000256" key="5">
    <source>
        <dbReference type="ARBA" id="ARBA00023163"/>
    </source>
</evidence>
<dbReference type="HOGENOM" id="CLU_000445_30_4_0"/>
<dbReference type="AlphaFoldDB" id="D1C3Q5"/>
<evidence type="ECO:0000313" key="10">
    <source>
        <dbReference type="EMBL" id="ACZ38872.1"/>
    </source>
</evidence>
<keyword evidence="11" id="KW-1185">Reference proteome</keyword>
<dbReference type="GO" id="GO:0000156">
    <property type="term" value="F:phosphorelay response regulator activity"/>
    <property type="evidence" value="ECO:0007669"/>
    <property type="project" value="TreeGrafter"/>
</dbReference>
<dbReference type="SUPFAM" id="SSF52172">
    <property type="entry name" value="CheY-like"/>
    <property type="match status" value="1"/>
</dbReference>
<keyword evidence="4 7" id="KW-0238">DNA-binding</keyword>
<keyword evidence="3" id="KW-0805">Transcription regulation</keyword>
<dbReference type="RefSeq" id="WP_012871919.1">
    <property type="nucleotide sequence ID" value="NC_013523.1"/>
</dbReference>
<dbReference type="OrthoDB" id="9790442at2"/>
<dbReference type="InterPro" id="IPR001789">
    <property type="entry name" value="Sig_transdc_resp-reg_receiver"/>
</dbReference>
<dbReference type="SMART" id="SM00448">
    <property type="entry name" value="REC"/>
    <property type="match status" value="1"/>
</dbReference>
<dbReference type="STRING" id="479434.Sthe_1437"/>
<dbReference type="Gene3D" id="1.10.10.10">
    <property type="entry name" value="Winged helix-like DNA-binding domain superfamily/Winged helix DNA-binding domain"/>
    <property type="match status" value="1"/>
</dbReference>
<dbReference type="Gene3D" id="6.10.250.690">
    <property type="match status" value="1"/>
</dbReference>
<evidence type="ECO:0000256" key="3">
    <source>
        <dbReference type="ARBA" id="ARBA00023015"/>
    </source>
</evidence>
<evidence type="ECO:0000259" key="8">
    <source>
        <dbReference type="PROSITE" id="PS50110"/>
    </source>
</evidence>
<dbReference type="InParanoid" id="D1C3Q5"/>
<accession>D1C3Q5</accession>
<dbReference type="PROSITE" id="PS50110">
    <property type="entry name" value="RESPONSE_REGULATORY"/>
    <property type="match status" value="1"/>
</dbReference>
<keyword evidence="5" id="KW-0804">Transcription</keyword>
<evidence type="ECO:0000256" key="6">
    <source>
        <dbReference type="PROSITE-ProRule" id="PRU00169"/>
    </source>
</evidence>
<dbReference type="Pfam" id="PF00486">
    <property type="entry name" value="Trans_reg_C"/>
    <property type="match status" value="1"/>
</dbReference>
<dbReference type="InterPro" id="IPR039420">
    <property type="entry name" value="WalR-like"/>
</dbReference>
<dbReference type="Pfam" id="PF00072">
    <property type="entry name" value="Response_reg"/>
    <property type="match status" value="1"/>
</dbReference>
<dbReference type="InterPro" id="IPR036388">
    <property type="entry name" value="WH-like_DNA-bd_sf"/>
</dbReference>
<feature type="DNA-binding region" description="OmpR/PhoB-type" evidence="7">
    <location>
        <begin position="128"/>
        <end position="228"/>
    </location>
</feature>
<dbReference type="Proteomes" id="UP000002027">
    <property type="component" value="Chromosome 1"/>
</dbReference>
<protein>
    <submittedName>
        <fullName evidence="10">Two component transcriptional regulator, winged helix family</fullName>
    </submittedName>
</protein>
<dbReference type="GO" id="GO:0000976">
    <property type="term" value="F:transcription cis-regulatory region binding"/>
    <property type="evidence" value="ECO:0007669"/>
    <property type="project" value="TreeGrafter"/>
</dbReference>
<evidence type="ECO:0000313" key="11">
    <source>
        <dbReference type="Proteomes" id="UP000002027"/>
    </source>
</evidence>
<evidence type="ECO:0000256" key="2">
    <source>
        <dbReference type="ARBA" id="ARBA00023012"/>
    </source>
</evidence>
<reference evidence="10 11" key="2">
    <citation type="journal article" date="2010" name="Stand. Genomic Sci.">
        <title>Complete genome sequence of Desulfohalobium retbaense type strain (HR(100)).</title>
        <authorList>
            <person name="Spring S."/>
            <person name="Nolan M."/>
            <person name="Lapidus A."/>
            <person name="Glavina Del Rio T."/>
            <person name="Copeland A."/>
            <person name="Tice H."/>
            <person name="Cheng J.F."/>
            <person name="Lucas S."/>
            <person name="Land M."/>
            <person name="Chen F."/>
            <person name="Bruce D."/>
            <person name="Goodwin L."/>
            <person name="Pitluck S."/>
            <person name="Ivanova N."/>
            <person name="Mavromatis K."/>
            <person name="Mikhailova N."/>
            <person name="Pati A."/>
            <person name="Chen A."/>
            <person name="Palaniappan K."/>
            <person name="Hauser L."/>
            <person name="Chang Y.J."/>
            <person name="Jeffries C.D."/>
            <person name="Munk C."/>
            <person name="Kiss H."/>
            <person name="Chain P."/>
            <person name="Han C."/>
            <person name="Brettin T."/>
            <person name="Detter J.C."/>
            <person name="Schuler E."/>
            <person name="Goker M."/>
            <person name="Rohde M."/>
            <person name="Bristow J."/>
            <person name="Eisen J.A."/>
            <person name="Markowitz V."/>
            <person name="Hugenholtz P."/>
            <person name="Kyrpides N.C."/>
            <person name="Klenk H.P."/>
        </authorList>
    </citation>
    <scope>NUCLEOTIDE SEQUENCE [LARGE SCALE GENOMIC DNA]</scope>
    <source>
        <strain evidence="11">ATCC 49802 / DSM 20745 / S 6022</strain>
    </source>
</reference>
<dbReference type="GO" id="GO:0005829">
    <property type="term" value="C:cytosol"/>
    <property type="evidence" value="ECO:0007669"/>
    <property type="project" value="TreeGrafter"/>
</dbReference>
<dbReference type="Gene3D" id="3.40.50.2300">
    <property type="match status" value="1"/>
</dbReference>
<dbReference type="SMART" id="SM00862">
    <property type="entry name" value="Trans_reg_C"/>
    <property type="match status" value="1"/>
</dbReference>